<reference evidence="6 7" key="1">
    <citation type="journal article" date="2012" name="J. Bacteriol.">
        <title>Draft Genome Sequence of Novosphingobium nitrogenifigens Y88T.</title>
        <authorList>
            <person name="Strabala T.J."/>
            <person name="Macdonald L."/>
            <person name="Liu V."/>
            <person name="Smit A.M."/>
        </authorList>
    </citation>
    <scope>NUCLEOTIDE SEQUENCE [LARGE SCALE GENOMIC DNA]</scope>
    <source>
        <strain evidence="6 7">DSM 19370</strain>
    </source>
</reference>
<dbReference type="GO" id="GO:0003677">
    <property type="term" value="F:DNA binding"/>
    <property type="evidence" value="ECO:0007669"/>
    <property type="project" value="UniProtKB-KW"/>
</dbReference>
<proteinExistence type="inferred from homology"/>
<organism evidence="6 7">
    <name type="scientific">Novosphingobium nitrogenifigens DSM 19370</name>
    <dbReference type="NCBI Taxonomy" id="983920"/>
    <lineage>
        <taxon>Bacteria</taxon>
        <taxon>Pseudomonadati</taxon>
        <taxon>Pseudomonadota</taxon>
        <taxon>Alphaproteobacteria</taxon>
        <taxon>Sphingomonadales</taxon>
        <taxon>Sphingomonadaceae</taxon>
        <taxon>Novosphingobium</taxon>
    </lineage>
</organism>
<dbReference type="PRINTS" id="PR00039">
    <property type="entry name" value="HTHLYSR"/>
</dbReference>
<keyword evidence="3 6" id="KW-0238">DNA-binding</keyword>
<evidence type="ECO:0000256" key="1">
    <source>
        <dbReference type="ARBA" id="ARBA00009437"/>
    </source>
</evidence>
<dbReference type="InParanoid" id="F1Z781"/>
<gene>
    <name evidence="6" type="ORF">Y88_2677</name>
</gene>
<dbReference type="InterPro" id="IPR000847">
    <property type="entry name" value="LysR_HTH_N"/>
</dbReference>
<dbReference type="GO" id="GO:0032993">
    <property type="term" value="C:protein-DNA complex"/>
    <property type="evidence" value="ECO:0007669"/>
    <property type="project" value="TreeGrafter"/>
</dbReference>
<comment type="caution">
    <text evidence="6">The sequence shown here is derived from an EMBL/GenBank/DDBJ whole genome shotgun (WGS) entry which is preliminary data.</text>
</comment>
<dbReference type="FunCoup" id="F1Z781">
    <property type="interactions" value="20"/>
</dbReference>
<keyword evidence="7" id="KW-1185">Reference proteome</keyword>
<dbReference type="Gene3D" id="3.40.190.10">
    <property type="entry name" value="Periplasmic binding protein-like II"/>
    <property type="match status" value="2"/>
</dbReference>
<dbReference type="Pfam" id="PF00126">
    <property type="entry name" value="HTH_1"/>
    <property type="match status" value="1"/>
</dbReference>
<dbReference type="CDD" id="cd08414">
    <property type="entry name" value="PBP2_LTTR_aromatics_like"/>
    <property type="match status" value="1"/>
</dbReference>
<evidence type="ECO:0000256" key="4">
    <source>
        <dbReference type="ARBA" id="ARBA00023163"/>
    </source>
</evidence>
<dbReference type="GO" id="GO:0003700">
    <property type="term" value="F:DNA-binding transcription factor activity"/>
    <property type="evidence" value="ECO:0007669"/>
    <property type="project" value="InterPro"/>
</dbReference>
<dbReference type="Proteomes" id="UP000004728">
    <property type="component" value="Unassembled WGS sequence"/>
</dbReference>
<dbReference type="eggNOG" id="COG0583">
    <property type="taxonomic scope" value="Bacteria"/>
</dbReference>
<dbReference type="SUPFAM" id="SSF53850">
    <property type="entry name" value="Periplasmic binding protein-like II"/>
    <property type="match status" value="1"/>
</dbReference>
<evidence type="ECO:0000259" key="5">
    <source>
        <dbReference type="PROSITE" id="PS50931"/>
    </source>
</evidence>
<dbReference type="Gene3D" id="1.10.10.10">
    <property type="entry name" value="Winged helix-like DNA-binding domain superfamily/Winged helix DNA-binding domain"/>
    <property type="match status" value="1"/>
</dbReference>
<dbReference type="InterPro" id="IPR036388">
    <property type="entry name" value="WH-like_DNA-bd_sf"/>
</dbReference>
<sequence length="297" mass="32779">MELRHLRYFVAVAEALSFTRAAQTLRTAQPSLSQQIRDLEYEIGTPLLNRDKRNVALTAAGKVFLDEARLVLAQADRAKTLARRAAESEAQSLTIGFVPAAEVKIFPQSLTLLRGLFPDTRIVLRSLTTFEQHQALLAGDIDIAFMRPPVDESLFASEVVLREPLVALLHIDHPACALDRVALSDLTDTPFLRIASRHAGNLAQLIDDLARRDGAELQAIQEVENVLTLLTLVGLGVGFSILPDYVEQLSFRNLTTRPLAGPEVRAELVAAWRHDNAKPEITALVALTRDALSERNQ</sequence>
<dbReference type="InterPro" id="IPR005119">
    <property type="entry name" value="LysR_subst-bd"/>
</dbReference>
<dbReference type="HOGENOM" id="CLU_039613_6_4_5"/>
<comment type="similarity">
    <text evidence="1">Belongs to the LysR transcriptional regulatory family.</text>
</comment>
<dbReference type="PANTHER" id="PTHR30346">
    <property type="entry name" value="TRANSCRIPTIONAL DUAL REGULATOR HCAR-RELATED"/>
    <property type="match status" value="1"/>
</dbReference>
<dbReference type="PROSITE" id="PS50931">
    <property type="entry name" value="HTH_LYSR"/>
    <property type="match status" value="1"/>
</dbReference>
<accession>F1Z781</accession>
<dbReference type="AlphaFoldDB" id="F1Z781"/>
<protein>
    <submittedName>
        <fullName evidence="6">DNA-binding transcriptional regulator HcaR</fullName>
    </submittedName>
</protein>
<dbReference type="InterPro" id="IPR036390">
    <property type="entry name" value="WH_DNA-bd_sf"/>
</dbReference>
<dbReference type="EMBL" id="AEWJ01000027">
    <property type="protein sequence ID" value="EGD59499.1"/>
    <property type="molecule type" value="Genomic_DNA"/>
</dbReference>
<evidence type="ECO:0000256" key="2">
    <source>
        <dbReference type="ARBA" id="ARBA00023015"/>
    </source>
</evidence>
<keyword evidence="4" id="KW-0804">Transcription</keyword>
<keyword evidence="2" id="KW-0805">Transcription regulation</keyword>
<dbReference type="FunFam" id="1.10.10.10:FF:000001">
    <property type="entry name" value="LysR family transcriptional regulator"/>
    <property type="match status" value="1"/>
</dbReference>
<feature type="domain" description="HTH lysR-type" evidence="5">
    <location>
        <begin position="1"/>
        <end position="58"/>
    </location>
</feature>
<dbReference type="Pfam" id="PF03466">
    <property type="entry name" value="LysR_substrate"/>
    <property type="match status" value="1"/>
</dbReference>
<dbReference type="OrthoDB" id="7158941at2"/>
<evidence type="ECO:0000313" key="6">
    <source>
        <dbReference type="EMBL" id="EGD59499.1"/>
    </source>
</evidence>
<dbReference type="PANTHER" id="PTHR30346:SF0">
    <property type="entry name" value="HCA OPERON TRANSCRIPTIONAL ACTIVATOR HCAR"/>
    <property type="match status" value="1"/>
</dbReference>
<evidence type="ECO:0000256" key="3">
    <source>
        <dbReference type="ARBA" id="ARBA00023125"/>
    </source>
</evidence>
<dbReference type="SUPFAM" id="SSF46785">
    <property type="entry name" value="Winged helix' DNA-binding domain"/>
    <property type="match status" value="1"/>
</dbReference>
<dbReference type="RefSeq" id="WP_008070357.1">
    <property type="nucleotide sequence ID" value="NZ_AQWK01000020.1"/>
</dbReference>
<name>F1Z781_9SPHN</name>
<dbReference type="STRING" id="983920.Y88_2677"/>
<evidence type="ECO:0000313" key="7">
    <source>
        <dbReference type="Proteomes" id="UP000004728"/>
    </source>
</evidence>